<evidence type="ECO:0000256" key="5">
    <source>
        <dbReference type="ARBA" id="ARBA00036267"/>
    </source>
</evidence>
<keyword evidence="11" id="KW-1185">Reference proteome</keyword>
<evidence type="ECO:0000256" key="6">
    <source>
        <dbReference type="ARBA" id="ARBA00041070"/>
    </source>
</evidence>
<dbReference type="GO" id="GO:0017183">
    <property type="term" value="P:protein histidyl modification to diphthamide"/>
    <property type="evidence" value="ECO:0007669"/>
    <property type="project" value="InterPro"/>
</dbReference>
<feature type="region of interest" description="Disordered" evidence="8">
    <location>
        <begin position="68"/>
        <end position="87"/>
    </location>
</feature>
<gene>
    <name evidence="10" type="ORF">JKP88DRAFT_214778</name>
</gene>
<dbReference type="InterPro" id="IPR007872">
    <property type="entry name" value="DPH_MB_dom"/>
</dbReference>
<reference evidence="10" key="1">
    <citation type="submission" date="2021-02" db="EMBL/GenBank/DDBJ databases">
        <title>First Annotated Genome of the Yellow-green Alga Tribonema minus.</title>
        <authorList>
            <person name="Mahan K.M."/>
        </authorList>
    </citation>
    <scope>NUCLEOTIDE SEQUENCE</scope>
    <source>
        <strain evidence="10">UTEX B ZZ1240</strain>
    </source>
</reference>
<dbReference type="Proteomes" id="UP000664859">
    <property type="component" value="Unassembled WGS sequence"/>
</dbReference>
<evidence type="ECO:0000313" key="10">
    <source>
        <dbReference type="EMBL" id="KAG5186508.1"/>
    </source>
</evidence>
<evidence type="ECO:0000256" key="7">
    <source>
        <dbReference type="ARBA" id="ARBA00048125"/>
    </source>
</evidence>
<evidence type="ECO:0000256" key="3">
    <source>
        <dbReference type="ARBA" id="ARBA00023004"/>
    </source>
</evidence>
<dbReference type="OrthoDB" id="66964at2759"/>
<keyword evidence="2" id="KW-0479">Metal-binding</keyword>
<keyword evidence="3" id="KW-0408">Iron</keyword>
<dbReference type="Pfam" id="PF05207">
    <property type="entry name" value="Zn_ribbon_CSL"/>
    <property type="match status" value="1"/>
</dbReference>
<dbReference type="GO" id="GO:0046872">
    <property type="term" value="F:metal ion binding"/>
    <property type="evidence" value="ECO:0007669"/>
    <property type="project" value="UniProtKB-KW"/>
</dbReference>
<feature type="domain" description="DPH-type MB" evidence="9">
    <location>
        <begin position="6"/>
        <end position="62"/>
    </location>
</feature>
<organism evidence="10 11">
    <name type="scientific">Tribonema minus</name>
    <dbReference type="NCBI Taxonomy" id="303371"/>
    <lineage>
        <taxon>Eukaryota</taxon>
        <taxon>Sar</taxon>
        <taxon>Stramenopiles</taxon>
        <taxon>Ochrophyta</taxon>
        <taxon>PX clade</taxon>
        <taxon>Xanthophyceae</taxon>
        <taxon>Tribonematales</taxon>
        <taxon>Tribonemataceae</taxon>
        <taxon>Tribonema</taxon>
    </lineage>
</organism>
<dbReference type="Gene3D" id="3.10.660.10">
    <property type="entry name" value="DPH Zinc finger"/>
    <property type="match status" value="1"/>
</dbReference>
<dbReference type="PANTHER" id="PTHR21454">
    <property type="entry name" value="DPH3 HOMOLOG-RELATED"/>
    <property type="match status" value="1"/>
</dbReference>
<comment type="pathway">
    <text evidence="1">Protein modification; peptidyl-diphthamide biosynthesis.</text>
</comment>
<dbReference type="PANTHER" id="PTHR21454:SF31">
    <property type="entry name" value="DIPHTHAMIDE BIOSYNTHESIS PROTEIN 3"/>
    <property type="match status" value="1"/>
</dbReference>
<dbReference type="PROSITE" id="PS51074">
    <property type="entry name" value="DPH_MB"/>
    <property type="match status" value="1"/>
</dbReference>
<accession>A0A835Z4X0</accession>
<comment type="catalytic activity">
    <reaction evidence="7">
        <text>2 [3Fe-4S](0)-[protein] + 2 Fe(2+)-[Dph3] + NADH = 2 [4Fe-4S](1+)-[protein] + 2 [Dph3] + NAD(+) + H(+)</text>
        <dbReference type="Rhea" id="RHEA:71239"/>
        <dbReference type="Rhea" id="RHEA-COMP:17997"/>
        <dbReference type="Rhea" id="RHEA-COMP:17998"/>
        <dbReference type="Rhea" id="RHEA-COMP:18001"/>
        <dbReference type="Rhea" id="RHEA-COMP:18002"/>
        <dbReference type="ChEBI" id="CHEBI:15378"/>
        <dbReference type="ChEBI" id="CHEBI:29033"/>
        <dbReference type="ChEBI" id="CHEBI:33723"/>
        <dbReference type="ChEBI" id="CHEBI:47402"/>
        <dbReference type="ChEBI" id="CHEBI:57540"/>
        <dbReference type="ChEBI" id="CHEBI:57945"/>
        <dbReference type="ChEBI" id="CHEBI:83228"/>
    </reaction>
</comment>
<evidence type="ECO:0000256" key="1">
    <source>
        <dbReference type="ARBA" id="ARBA00005156"/>
    </source>
</evidence>
<dbReference type="AlphaFoldDB" id="A0A835Z4X0"/>
<dbReference type="InterPro" id="IPR044248">
    <property type="entry name" value="DPH3/4-like"/>
</dbReference>
<sequence length="87" mass="9422">MADSVVYEEVALADMTFDAAEQMYTYSCPCGDLFEISLEDLLDGEDIAPCPSCTLRIRVLYDMESLPPLQQPEGDGGLSPSTAVPVN</sequence>
<comment type="catalytic activity">
    <reaction evidence="5">
        <text>[3Fe-4S](1+)-[protein] + Fe(2+)-[Dph3] = [3Fe-4S](0)-[protein] + Fe(3+)-[Dph3]</text>
        <dbReference type="Rhea" id="RHEA:71235"/>
        <dbReference type="Rhea" id="RHEA-COMP:17996"/>
        <dbReference type="Rhea" id="RHEA-COMP:17997"/>
        <dbReference type="Rhea" id="RHEA-COMP:18002"/>
        <dbReference type="Rhea" id="RHEA-COMP:18003"/>
        <dbReference type="ChEBI" id="CHEBI:29033"/>
        <dbReference type="ChEBI" id="CHEBI:29034"/>
        <dbReference type="ChEBI" id="CHEBI:33751"/>
        <dbReference type="ChEBI" id="CHEBI:47402"/>
        <dbReference type="ChEBI" id="CHEBI:83228"/>
    </reaction>
</comment>
<name>A0A835Z4X0_9STRA</name>
<dbReference type="EMBL" id="JAFCMP010000112">
    <property type="protein sequence ID" value="KAG5186508.1"/>
    <property type="molecule type" value="Genomic_DNA"/>
</dbReference>
<dbReference type="InterPro" id="IPR036671">
    <property type="entry name" value="DPH_MB_sf"/>
</dbReference>
<evidence type="ECO:0000259" key="9">
    <source>
        <dbReference type="PROSITE" id="PS51074"/>
    </source>
</evidence>
<dbReference type="SUPFAM" id="SSF144217">
    <property type="entry name" value="CSL zinc finger"/>
    <property type="match status" value="1"/>
</dbReference>
<comment type="caution">
    <text evidence="10">The sequence shown here is derived from an EMBL/GenBank/DDBJ whole genome shotgun (WGS) entry which is preliminary data.</text>
</comment>
<evidence type="ECO:0000313" key="11">
    <source>
        <dbReference type="Proteomes" id="UP000664859"/>
    </source>
</evidence>
<proteinExistence type="inferred from homology"/>
<protein>
    <recommendedName>
        <fullName evidence="6">Diphthamide biosynthesis protein 3</fullName>
    </recommendedName>
</protein>
<dbReference type="FunFam" id="3.10.660.10:FF:000001">
    <property type="entry name" value="Diphthamide biosynthesis 3"/>
    <property type="match status" value="1"/>
</dbReference>
<evidence type="ECO:0000256" key="8">
    <source>
        <dbReference type="SAM" id="MobiDB-lite"/>
    </source>
</evidence>
<evidence type="ECO:0000256" key="2">
    <source>
        <dbReference type="ARBA" id="ARBA00022723"/>
    </source>
</evidence>
<comment type="similarity">
    <text evidence="4">Belongs to the DPH3 family.</text>
</comment>
<evidence type="ECO:0000256" key="4">
    <source>
        <dbReference type="ARBA" id="ARBA00024032"/>
    </source>
</evidence>